<comment type="catalytic activity">
    <reaction evidence="5">
        <text>a 3-demethylubiquinone + S-adenosyl-L-methionine = a ubiquinone + S-adenosyl-L-homocysteine</text>
        <dbReference type="Rhea" id="RHEA:81215"/>
        <dbReference type="Rhea" id="RHEA-COMP:9565"/>
        <dbReference type="Rhea" id="RHEA-COMP:19654"/>
        <dbReference type="ChEBI" id="CHEBI:16389"/>
        <dbReference type="ChEBI" id="CHEBI:57856"/>
        <dbReference type="ChEBI" id="CHEBI:59789"/>
        <dbReference type="ChEBI" id="CHEBI:231825"/>
    </reaction>
</comment>
<evidence type="ECO:0000256" key="4">
    <source>
        <dbReference type="ARBA" id="ARBA00022691"/>
    </source>
</evidence>
<feature type="compositionally biased region" description="Polar residues" evidence="6">
    <location>
        <begin position="115"/>
        <end position="146"/>
    </location>
</feature>
<dbReference type="SUPFAM" id="SSF53335">
    <property type="entry name" value="S-adenosyl-L-methionine-dependent methyltransferases"/>
    <property type="match status" value="1"/>
</dbReference>
<keyword evidence="5" id="KW-0479">Metal-binding</keyword>
<organism evidence="7 8">
    <name type="scientific">Pleodorina starrii</name>
    <dbReference type="NCBI Taxonomy" id="330485"/>
    <lineage>
        <taxon>Eukaryota</taxon>
        <taxon>Viridiplantae</taxon>
        <taxon>Chlorophyta</taxon>
        <taxon>core chlorophytes</taxon>
        <taxon>Chlorophyceae</taxon>
        <taxon>CS clade</taxon>
        <taxon>Chlamydomonadales</taxon>
        <taxon>Volvocaceae</taxon>
        <taxon>Pleodorina</taxon>
    </lineage>
</organism>
<feature type="compositionally biased region" description="Low complexity" evidence="6">
    <location>
        <begin position="47"/>
        <end position="61"/>
    </location>
</feature>
<evidence type="ECO:0000256" key="1">
    <source>
        <dbReference type="ARBA" id="ARBA00022603"/>
    </source>
</evidence>
<feature type="binding site" evidence="5">
    <location>
        <position position="385"/>
    </location>
    <ligand>
        <name>S-adenosyl-L-methionine</name>
        <dbReference type="ChEBI" id="CHEBI:59789"/>
    </ligand>
</feature>
<dbReference type="InterPro" id="IPR029063">
    <property type="entry name" value="SAM-dependent_MTases_sf"/>
</dbReference>
<comment type="catalytic activity">
    <reaction evidence="5">
        <text>a 3-demethylubiquinol + S-adenosyl-L-methionine = a ubiquinol + S-adenosyl-L-homocysteine + H(+)</text>
        <dbReference type="Rhea" id="RHEA:44380"/>
        <dbReference type="Rhea" id="RHEA-COMP:9566"/>
        <dbReference type="Rhea" id="RHEA-COMP:10914"/>
        <dbReference type="ChEBI" id="CHEBI:15378"/>
        <dbReference type="ChEBI" id="CHEBI:17976"/>
        <dbReference type="ChEBI" id="CHEBI:57856"/>
        <dbReference type="ChEBI" id="CHEBI:59789"/>
        <dbReference type="ChEBI" id="CHEBI:84422"/>
        <dbReference type="EC" id="2.1.1.64"/>
    </reaction>
</comment>
<dbReference type="EMBL" id="BRXU01000002">
    <property type="protein sequence ID" value="GLC49572.1"/>
    <property type="molecule type" value="Genomic_DNA"/>
</dbReference>
<feature type="region of interest" description="Disordered" evidence="6">
    <location>
        <begin position="553"/>
        <end position="599"/>
    </location>
</feature>
<feature type="region of interest" description="Disordered" evidence="6">
    <location>
        <begin position="43"/>
        <end position="182"/>
    </location>
</feature>
<sequence>MIGKVESPMIFALLQPLALRHREHIRTGIMALLQRVATTPHGGVTNAAPPTALPALLPELPMGSQKGPAPGDARPSTSLLSPPALALPRPGPTAGPCGSPTLPAVPSGRQEDSPSSRTAGQGSPSAVSGSRTPSLPLLNTQSSCRWTTLGGPQTPAAASAAQQAGASSPPPRTPPAPLLRYSPCARPAGLNLSAASQGALTPLPRPAAPARASAIATAVAVAGPIPCPFSAPFATSALSPSDGPAADGAPTSPSTADAATPTTTTGATSPSSISGLSSPAGVAGPAGAAGWSPGARGASVDPREAAKFAAVAASWWRTTDGPFAPLHALNPARVRFIRQSLAALMGLDGEAPEPLAGLRVLDVGCGGGILSEALARLGAEVHGIDVTRENVEVARLHAGTDPRVAARVRYDVISAEDLAASGTEPYDVVIASEVLEHVSRPHQLLPVLTSLLVAAAPAEGRPSGGALVVSTLNRTPASWGVAIVGAEYVTGVVPRGTHQWRKFITPDELALMAGSCGLRVWHAAGMSPLGPRLSWQLSEDMSVNYIATLVRGSSSSSATGEGEQEQGRRQEQAEGAAGAQQQQQQQQTGGQPYAPPQVQ</sequence>
<gene>
    <name evidence="7" type="primary">PLEST011830</name>
    <name evidence="5" type="synonym">COQ3</name>
    <name evidence="7" type="ORF">PLESTB_000259900</name>
</gene>
<keyword evidence="3 5" id="KW-0831">Ubiquinone biosynthesis</keyword>
<keyword evidence="5" id="KW-0999">Mitochondrion inner membrane</keyword>
<feature type="binding site" evidence="5">
    <location>
        <position position="436"/>
    </location>
    <ligand>
        <name>Mg(2+)</name>
        <dbReference type="ChEBI" id="CHEBI:18420"/>
    </ligand>
</feature>
<dbReference type="Gene3D" id="3.40.50.150">
    <property type="entry name" value="Vaccinia Virus protein VP39"/>
    <property type="match status" value="1"/>
</dbReference>
<keyword evidence="5" id="KW-0496">Mitochondrion</keyword>
<dbReference type="GO" id="GO:0032259">
    <property type="term" value="P:methylation"/>
    <property type="evidence" value="ECO:0007669"/>
    <property type="project" value="UniProtKB-KW"/>
</dbReference>
<feature type="compositionally biased region" description="Low complexity" evidence="6">
    <location>
        <begin position="150"/>
        <end position="167"/>
    </location>
</feature>
<dbReference type="EC" id="2.1.1.64" evidence="5"/>
<dbReference type="EC" id="2.1.1.-" evidence="5"/>
<comment type="caution">
    <text evidence="7">The sequence shown here is derived from an EMBL/GenBank/DDBJ whole genome shotgun (WGS) entry which is preliminary data.</text>
</comment>
<keyword evidence="8" id="KW-1185">Reference proteome</keyword>
<proteinExistence type="inferred from homology"/>
<feature type="region of interest" description="Disordered" evidence="6">
    <location>
        <begin position="237"/>
        <end position="299"/>
    </location>
</feature>
<dbReference type="HAMAP" id="MF_00472">
    <property type="entry name" value="UbiG"/>
    <property type="match status" value="1"/>
</dbReference>
<feature type="binding site" evidence="5">
    <location>
        <position position="433"/>
    </location>
    <ligand>
        <name>Mg(2+)</name>
        <dbReference type="ChEBI" id="CHEBI:18420"/>
    </ligand>
</feature>
<dbReference type="NCBIfam" id="TIGR01983">
    <property type="entry name" value="UbiG"/>
    <property type="match status" value="1"/>
</dbReference>
<reference evidence="7 8" key="1">
    <citation type="journal article" date="2023" name="Commun. Biol.">
        <title>Reorganization of the ancestral sex-determining regions during the evolution of trioecy in Pleodorina starrii.</title>
        <authorList>
            <person name="Takahashi K."/>
            <person name="Suzuki S."/>
            <person name="Kawai-Toyooka H."/>
            <person name="Yamamoto K."/>
            <person name="Hamaji T."/>
            <person name="Ootsuki R."/>
            <person name="Yamaguchi H."/>
            <person name="Kawachi M."/>
            <person name="Higashiyama T."/>
            <person name="Nozaki H."/>
        </authorList>
    </citation>
    <scope>NUCLEOTIDE SEQUENCE [LARGE SCALE GENOMIC DNA]</scope>
    <source>
        <strain evidence="7 8">NIES-4479</strain>
    </source>
</reference>
<evidence type="ECO:0000313" key="8">
    <source>
        <dbReference type="Proteomes" id="UP001165080"/>
    </source>
</evidence>
<feature type="binding site" evidence="5">
    <location>
        <position position="333"/>
    </location>
    <ligand>
        <name>S-adenosyl-L-methionine</name>
        <dbReference type="ChEBI" id="CHEBI:59789"/>
    </ligand>
</feature>
<dbReference type="GO" id="GO:0010420">
    <property type="term" value="F:polyprenyldihydroxybenzoate methyltransferase activity"/>
    <property type="evidence" value="ECO:0007669"/>
    <property type="project" value="UniProtKB-UniRule"/>
</dbReference>
<evidence type="ECO:0000256" key="2">
    <source>
        <dbReference type="ARBA" id="ARBA00022679"/>
    </source>
</evidence>
<comment type="function">
    <text evidence="5">O-methyltransferase required for two non-consecutive steps during ubiquinone biosynthesis. Catalyzes the 2 O-methylation of 3,4-dihydroxy-5-(all-trans-polyprenyl)benzoic acid into 4-hydroxy-3-methoxy-5-(all-trans-polyprenyl)benzoic acid. Also catalyzes the last step of ubiquinone biosynthesis by mediating methylation of 3-demethylubiquinone into ubiquinone. Also able to mediate the methylation of 3-demethylubiquinol into ubiquinol.</text>
</comment>
<keyword evidence="4 5" id="KW-0949">S-adenosyl-L-methionine</keyword>
<feature type="binding site" evidence="5">
    <location>
        <position position="437"/>
    </location>
    <ligand>
        <name>Mg(2+)</name>
        <dbReference type="ChEBI" id="CHEBI:18420"/>
    </ligand>
</feature>
<dbReference type="GO" id="GO:0031314">
    <property type="term" value="C:extrinsic component of mitochondrial inner membrane"/>
    <property type="evidence" value="ECO:0007669"/>
    <property type="project" value="UniProtKB-UniRule"/>
</dbReference>
<feature type="compositionally biased region" description="Low complexity" evidence="6">
    <location>
        <begin position="573"/>
        <end position="591"/>
    </location>
</feature>
<dbReference type="Proteomes" id="UP001165080">
    <property type="component" value="Unassembled WGS sequence"/>
</dbReference>
<accession>A0A9W6EYB7</accession>
<evidence type="ECO:0000256" key="6">
    <source>
        <dbReference type="SAM" id="MobiDB-lite"/>
    </source>
</evidence>
<comment type="subcellular location">
    <subcellularLocation>
        <location evidence="5">Mitochondrion inner membrane</location>
        <topology evidence="5">Peripheral membrane protein</topology>
        <orientation evidence="5">Matrix side</orientation>
    </subcellularLocation>
</comment>
<dbReference type="OrthoDB" id="3265906at2759"/>
<feature type="compositionally biased region" description="Pro residues" evidence="6">
    <location>
        <begin position="168"/>
        <end position="177"/>
    </location>
</feature>
<dbReference type="PANTHER" id="PTHR43464:SF19">
    <property type="entry name" value="UBIQUINONE BIOSYNTHESIS O-METHYLTRANSFERASE, MITOCHONDRIAL"/>
    <property type="match status" value="1"/>
</dbReference>
<dbReference type="GO" id="GO:0061542">
    <property type="term" value="F:3-demethylubiquinol 3-O-methyltransferase activity"/>
    <property type="evidence" value="ECO:0007669"/>
    <property type="project" value="UniProtKB-UniRule"/>
</dbReference>
<keyword evidence="5" id="KW-0460">Magnesium</keyword>
<dbReference type="CDD" id="cd02440">
    <property type="entry name" value="AdoMet_MTases"/>
    <property type="match status" value="1"/>
</dbReference>
<keyword evidence="5" id="KW-0472">Membrane</keyword>
<keyword evidence="2 5" id="KW-0808">Transferase</keyword>
<dbReference type="EC" id="2.1.1.114" evidence="5"/>
<evidence type="ECO:0000313" key="7">
    <source>
        <dbReference type="EMBL" id="GLC49572.1"/>
    </source>
</evidence>
<dbReference type="Pfam" id="PF13489">
    <property type="entry name" value="Methyltransf_23"/>
    <property type="match status" value="1"/>
</dbReference>
<dbReference type="GO" id="GO:0046872">
    <property type="term" value="F:metal ion binding"/>
    <property type="evidence" value="ECO:0007669"/>
    <property type="project" value="UniProtKB-KW"/>
</dbReference>
<comment type="catalytic activity">
    <reaction evidence="5">
        <text>a 3,4-dihydroxy-5-(all-trans-polyprenyl)benzoate + S-adenosyl-L-methionine = a 4-hydroxy-3-methoxy-5-(all-trans-polyprenyl)benzoate + S-adenosyl-L-homocysteine + H(+)</text>
        <dbReference type="Rhea" id="RHEA:44452"/>
        <dbReference type="Rhea" id="RHEA-COMP:10930"/>
        <dbReference type="Rhea" id="RHEA-COMP:10931"/>
        <dbReference type="ChEBI" id="CHEBI:15378"/>
        <dbReference type="ChEBI" id="CHEBI:57856"/>
        <dbReference type="ChEBI" id="CHEBI:59789"/>
        <dbReference type="ChEBI" id="CHEBI:64694"/>
        <dbReference type="ChEBI" id="CHEBI:84443"/>
        <dbReference type="EC" id="2.1.1.114"/>
    </reaction>
</comment>
<evidence type="ECO:0000256" key="3">
    <source>
        <dbReference type="ARBA" id="ARBA00022688"/>
    </source>
</evidence>
<dbReference type="PANTHER" id="PTHR43464">
    <property type="entry name" value="METHYLTRANSFERASE"/>
    <property type="match status" value="1"/>
</dbReference>
<dbReference type="AlphaFoldDB" id="A0A9W6EYB7"/>
<feature type="binding site" evidence="5">
    <location>
        <position position="432"/>
    </location>
    <ligand>
        <name>S-adenosyl-L-methionine</name>
        <dbReference type="ChEBI" id="CHEBI:59789"/>
    </ligand>
</feature>
<comment type="pathway">
    <text evidence="5">Cofactor biosynthesis; ubiquinone biosynthesis.</text>
</comment>
<feature type="compositionally biased region" description="Low complexity" evidence="6">
    <location>
        <begin position="249"/>
        <end position="299"/>
    </location>
</feature>
<dbReference type="InterPro" id="IPR010233">
    <property type="entry name" value="UbiG_MeTrfase"/>
</dbReference>
<feature type="compositionally biased region" description="Low complexity" evidence="6">
    <location>
        <begin position="73"/>
        <end position="96"/>
    </location>
</feature>
<protein>
    <recommendedName>
        <fullName evidence="5">Ubiquinone biosynthesis O-methyltransferase, mitochondrial</fullName>
    </recommendedName>
    <alternativeName>
        <fullName evidence="5">3-demethylubiquinol 3-O-methyltransferase</fullName>
        <ecNumber evidence="5">2.1.1.64</ecNumber>
    </alternativeName>
    <alternativeName>
        <fullName evidence="5">3-demethylubiquinone 3-O-methyltransferase</fullName>
        <ecNumber evidence="5">2.1.1.-</ecNumber>
    </alternativeName>
    <alternativeName>
        <fullName evidence="5">Polyprenyldihydroxybenzoate methyltransferase</fullName>
        <ecNumber evidence="5">2.1.1.114</ecNumber>
    </alternativeName>
</protein>
<name>A0A9W6EYB7_9CHLO</name>
<comment type="similarity">
    <text evidence="5">Belongs to the class I-like SAM-binding methyltransferase superfamily. UbiG/COQ3 family.</text>
</comment>
<comment type="cofactor">
    <cofactor evidence="5">
        <name>Mg(2+)</name>
        <dbReference type="ChEBI" id="CHEBI:18420"/>
    </cofactor>
</comment>
<evidence type="ECO:0000256" key="5">
    <source>
        <dbReference type="HAMAP-Rule" id="MF_03190"/>
    </source>
</evidence>
<comment type="subunit">
    <text evidence="5">Component of a multi-subunit COQ enzyme complex.</text>
</comment>
<feature type="binding site" evidence="5">
    <location>
        <position position="364"/>
    </location>
    <ligand>
        <name>S-adenosyl-L-methionine</name>
        <dbReference type="ChEBI" id="CHEBI:59789"/>
    </ligand>
</feature>
<keyword evidence="1 5" id="KW-0489">Methyltransferase</keyword>